<feature type="region of interest" description="Disordered" evidence="1">
    <location>
        <begin position="113"/>
        <end position="132"/>
    </location>
</feature>
<proteinExistence type="predicted"/>
<name>A0A0B6YCS4_9EUPU</name>
<reference evidence="2" key="1">
    <citation type="submission" date="2014-12" db="EMBL/GenBank/DDBJ databases">
        <title>Insight into the proteome of Arion vulgaris.</title>
        <authorList>
            <person name="Aradska J."/>
            <person name="Bulat T."/>
            <person name="Smidak R."/>
            <person name="Sarate P."/>
            <person name="Gangsoo J."/>
            <person name="Sialana F."/>
            <person name="Bilban M."/>
            <person name="Lubec G."/>
        </authorList>
    </citation>
    <scope>NUCLEOTIDE SEQUENCE</scope>
    <source>
        <tissue evidence="2">Skin</tissue>
    </source>
</reference>
<evidence type="ECO:0000256" key="1">
    <source>
        <dbReference type="SAM" id="MobiDB-lite"/>
    </source>
</evidence>
<feature type="non-terminal residue" evidence="2">
    <location>
        <position position="1"/>
    </location>
</feature>
<protein>
    <submittedName>
        <fullName evidence="2">Uncharacterized protein</fullName>
    </submittedName>
</protein>
<sequence length="132" mass="15732">RRLIERMNVKVEKRLNEIQHKINLVEREVDHVREGSTKTQELQKDHYERFVEFSERKTHESDRYAYFLDEAKLQIMSRMDSERIQMERVLDSRLNNIARKVDDNSIHLAQQIDKLHTSKGPGSTPQSPGKFK</sequence>
<gene>
    <name evidence="2" type="primary">ORF20916</name>
</gene>
<dbReference type="AlphaFoldDB" id="A0A0B6YCS4"/>
<accession>A0A0B6YCS4</accession>
<organism evidence="2">
    <name type="scientific">Arion vulgaris</name>
    <dbReference type="NCBI Taxonomy" id="1028688"/>
    <lineage>
        <taxon>Eukaryota</taxon>
        <taxon>Metazoa</taxon>
        <taxon>Spiralia</taxon>
        <taxon>Lophotrochozoa</taxon>
        <taxon>Mollusca</taxon>
        <taxon>Gastropoda</taxon>
        <taxon>Heterobranchia</taxon>
        <taxon>Euthyneura</taxon>
        <taxon>Panpulmonata</taxon>
        <taxon>Eupulmonata</taxon>
        <taxon>Stylommatophora</taxon>
        <taxon>Helicina</taxon>
        <taxon>Arionoidea</taxon>
        <taxon>Arionidae</taxon>
        <taxon>Arion</taxon>
    </lineage>
</organism>
<evidence type="ECO:0000313" key="2">
    <source>
        <dbReference type="EMBL" id="CEK53641.1"/>
    </source>
</evidence>
<feature type="compositionally biased region" description="Polar residues" evidence="1">
    <location>
        <begin position="120"/>
        <end position="132"/>
    </location>
</feature>
<dbReference type="EMBL" id="HACG01006776">
    <property type="protein sequence ID" value="CEK53641.1"/>
    <property type="molecule type" value="Transcribed_RNA"/>
</dbReference>